<dbReference type="Gene3D" id="3.40.50.1000">
    <property type="entry name" value="HAD superfamily/HAD-like"/>
    <property type="match status" value="1"/>
</dbReference>
<dbReference type="PRINTS" id="PR00413">
    <property type="entry name" value="HADHALOGNASE"/>
</dbReference>
<name>A0A7W7VZP4_KITKI</name>
<dbReference type="AlphaFoldDB" id="A0A7W7VZP4"/>
<dbReference type="SFLD" id="SFLDG01129">
    <property type="entry name" value="C1.5:_HAD__Beta-PGM__Phosphata"/>
    <property type="match status" value="1"/>
</dbReference>
<dbReference type="SFLD" id="SFLDS00003">
    <property type="entry name" value="Haloacid_Dehalogenase"/>
    <property type="match status" value="1"/>
</dbReference>
<dbReference type="Proteomes" id="UP000540506">
    <property type="component" value="Unassembled WGS sequence"/>
</dbReference>
<evidence type="ECO:0000313" key="2">
    <source>
        <dbReference type="Proteomes" id="UP000540506"/>
    </source>
</evidence>
<dbReference type="NCBIfam" id="TIGR01509">
    <property type="entry name" value="HAD-SF-IA-v3"/>
    <property type="match status" value="1"/>
</dbReference>
<dbReference type="SUPFAM" id="SSF56784">
    <property type="entry name" value="HAD-like"/>
    <property type="match status" value="1"/>
</dbReference>
<proteinExistence type="predicted"/>
<dbReference type="PANTHER" id="PTHR43611">
    <property type="entry name" value="ALPHA-D-GLUCOSE 1-PHOSPHATE PHOSPHATASE"/>
    <property type="match status" value="1"/>
</dbReference>
<dbReference type="InterPro" id="IPR036412">
    <property type="entry name" value="HAD-like_sf"/>
</dbReference>
<gene>
    <name evidence="1" type="ORF">FHR34_007868</name>
</gene>
<dbReference type="PANTHER" id="PTHR43611:SF3">
    <property type="entry name" value="FLAVIN MONONUCLEOTIDE HYDROLASE 1, CHLOROPLATIC"/>
    <property type="match status" value="1"/>
</dbReference>
<comment type="caution">
    <text evidence="1">The sequence shown here is derived from an EMBL/GenBank/DDBJ whole genome shotgun (WGS) entry which is preliminary data.</text>
</comment>
<dbReference type="InterPro" id="IPR023214">
    <property type="entry name" value="HAD_sf"/>
</dbReference>
<dbReference type="Pfam" id="PF00702">
    <property type="entry name" value="Hydrolase"/>
    <property type="match status" value="1"/>
</dbReference>
<organism evidence="1 2">
    <name type="scientific">Kitasatospora kifunensis</name>
    <name type="common">Streptomyces kifunensis</name>
    <dbReference type="NCBI Taxonomy" id="58351"/>
    <lineage>
        <taxon>Bacteria</taxon>
        <taxon>Bacillati</taxon>
        <taxon>Actinomycetota</taxon>
        <taxon>Actinomycetes</taxon>
        <taxon>Kitasatosporales</taxon>
        <taxon>Streptomycetaceae</taxon>
        <taxon>Kitasatospora</taxon>
    </lineage>
</organism>
<protein>
    <submittedName>
        <fullName evidence="1">Putative hydrolase of the HAD superfamily</fullName>
    </submittedName>
</protein>
<dbReference type="CDD" id="cd02603">
    <property type="entry name" value="HAD_sEH-N_like"/>
    <property type="match status" value="1"/>
</dbReference>
<accession>A0A7W7VZP4</accession>
<dbReference type="RefSeq" id="WP_184946357.1">
    <property type="nucleotide sequence ID" value="NZ_JACHJV010000003.1"/>
</dbReference>
<sequence length="212" mass="23093">MSAPTAVVLDLFGVIACAQSPAGRAEILAAAGVPAGRVEEFWRAYWELRPSYDRGRLSGPDYWRSVAGAADTTFTRARIAELIAADCGSWRAVDSRMLDLLEVLARRGLTLGLLSNIPPELAEEFLRRHAWLGRFAVLGLSCRIGHVKPEPAAFDWCIKALGVEPARILFVDDCEENVRAARACGMQAHLFTDAATLAQSLAPGPRTARHRP</sequence>
<dbReference type="EMBL" id="JACHJV010000003">
    <property type="protein sequence ID" value="MBB4928771.1"/>
    <property type="molecule type" value="Genomic_DNA"/>
</dbReference>
<dbReference type="InterPro" id="IPR006439">
    <property type="entry name" value="HAD-SF_hydro_IA"/>
</dbReference>
<dbReference type="GO" id="GO:0016787">
    <property type="term" value="F:hydrolase activity"/>
    <property type="evidence" value="ECO:0007669"/>
    <property type="project" value="UniProtKB-KW"/>
</dbReference>
<keyword evidence="2" id="KW-1185">Reference proteome</keyword>
<keyword evidence="1" id="KW-0378">Hydrolase</keyword>
<reference evidence="1 2" key="1">
    <citation type="submission" date="2020-08" db="EMBL/GenBank/DDBJ databases">
        <title>Sequencing the genomes of 1000 actinobacteria strains.</title>
        <authorList>
            <person name="Klenk H.-P."/>
        </authorList>
    </citation>
    <scope>NUCLEOTIDE SEQUENCE [LARGE SCALE GENOMIC DNA]</scope>
    <source>
        <strain evidence="1 2">DSM 41654</strain>
    </source>
</reference>
<evidence type="ECO:0000313" key="1">
    <source>
        <dbReference type="EMBL" id="MBB4928771.1"/>
    </source>
</evidence>